<keyword evidence="3" id="KW-1185">Reference proteome</keyword>
<comment type="caution">
    <text evidence="2">The sequence shown here is derived from an EMBL/GenBank/DDBJ whole genome shotgun (WGS) entry which is preliminary data.</text>
</comment>
<keyword evidence="1" id="KW-0472">Membrane</keyword>
<keyword evidence="1" id="KW-1133">Transmembrane helix</keyword>
<feature type="transmembrane region" description="Helical" evidence="1">
    <location>
        <begin position="107"/>
        <end position="130"/>
    </location>
</feature>
<name>A0ABW4HYJ1_9SPHN</name>
<evidence type="ECO:0000256" key="1">
    <source>
        <dbReference type="SAM" id="Phobius"/>
    </source>
</evidence>
<dbReference type="RefSeq" id="WP_380886597.1">
    <property type="nucleotide sequence ID" value="NZ_JBHUDY010000001.1"/>
</dbReference>
<dbReference type="Proteomes" id="UP001597115">
    <property type="component" value="Unassembled WGS sequence"/>
</dbReference>
<keyword evidence="1" id="KW-0812">Transmembrane</keyword>
<organism evidence="2 3">
    <name type="scientific">Sphingomonas tabacisoli</name>
    <dbReference type="NCBI Taxonomy" id="2249466"/>
    <lineage>
        <taxon>Bacteria</taxon>
        <taxon>Pseudomonadati</taxon>
        <taxon>Pseudomonadota</taxon>
        <taxon>Alphaproteobacteria</taxon>
        <taxon>Sphingomonadales</taxon>
        <taxon>Sphingomonadaceae</taxon>
        <taxon>Sphingomonas</taxon>
    </lineage>
</organism>
<evidence type="ECO:0000313" key="2">
    <source>
        <dbReference type="EMBL" id="MFD1610691.1"/>
    </source>
</evidence>
<gene>
    <name evidence="2" type="ORF">ACFSCW_02625</name>
</gene>
<feature type="transmembrane region" description="Helical" evidence="1">
    <location>
        <begin position="80"/>
        <end position="101"/>
    </location>
</feature>
<protein>
    <submittedName>
        <fullName evidence="2">Uncharacterized protein</fullName>
    </submittedName>
</protein>
<feature type="transmembrane region" description="Helical" evidence="1">
    <location>
        <begin position="57"/>
        <end position="75"/>
    </location>
</feature>
<proteinExistence type="predicted"/>
<dbReference type="EMBL" id="JBHUDY010000001">
    <property type="protein sequence ID" value="MFD1610691.1"/>
    <property type="molecule type" value="Genomic_DNA"/>
</dbReference>
<evidence type="ECO:0000313" key="3">
    <source>
        <dbReference type="Proteomes" id="UP001597115"/>
    </source>
</evidence>
<reference evidence="3" key="1">
    <citation type="journal article" date="2019" name="Int. J. Syst. Evol. Microbiol.">
        <title>The Global Catalogue of Microorganisms (GCM) 10K type strain sequencing project: providing services to taxonomists for standard genome sequencing and annotation.</title>
        <authorList>
            <consortium name="The Broad Institute Genomics Platform"/>
            <consortium name="The Broad Institute Genome Sequencing Center for Infectious Disease"/>
            <person name="Wu L."/>
            <person name="Ma J."/>
        </authorList>
    </citation>
    <scope>NUCLEOTIDE SEQUENCE [LARGE SCALE GENOMIC DNA]</scope>
    <source>
        <strain evidence="3">CGMCC 1.16275</strain>
    </source>
</reference>
<sequence length="146" mass="15145">MTQPFIRAAAFAVLSLILLAVLSVLVFLVMIGVPKGADAMASFQAQAAQMAPTVDLVLGGLILLVCGWLAARPFAGRDAIITAGTMAVLYIVLDVLIVLTVGDVRQMSFATTGLSYAVKVAGALIGGWLASRTPARSVDTVLPETE</sequence>
<accession>A0ABW4HYJ1</accession>